<dbReference type="OrthoDB" id="2736409at2"/>
<gene>
    <name evidence="1" type="ORF">EJP77_00260</name>
</gene>
<keyword evidence="2" id="KW-1185">Reference proteome</keyword>
<dbReference type="Pfam" id="PF20119">
    <property type="entry name" value="DUF6509"/>
    <property type="match status" value="1"/>
</dbReference>
<dbReference type="Proteomes" id="UP000272464">
    <property type="component" value="Unassembled WGS sequence"/>
</dbReference>
<reference evidence="1 2" key="1">
    <citation type="submission" date="2018-12" db="EMBL/GenBank/DDBJ databases">
        <authorList>
            <person name="Sun L."/>
            <person name="Chen Z."/>
        </authorList>
    </citation>
    <scope>NUCLEOTIDE SEQUENCE [LARGE SCALE GENOMIC DNA]</scope>
    <source>
        <strain evidence="1 2">3-5-3</strain>
    </source>
</reference>
<protein>
    <submittedName>
        <fullName evidence="1">Pullulanase</fullName>
    </submittedName>
</protein>
<sequence>MDNITAYSVELVKDPFGILTGKRYEFILDLEVDEEDELYSEHGIYLRVIYGVEEGKMGIVKYHIHERVTDKYMDFDLEEDELAEVEAFCKDHLNEAGQ</sequence>
<accession>A0A3S1E2M9</accession>
<comment type="caution">
    <text evidence="1">The sequence shown here is derived from an EMBL/GenBank/DDBJ whole genome shotgun (WGS) entry which is preliminary data.</text>
</comment>
<dbReference type="EMBL" id="RZNX01000001">
    <property type="protein sequence ID" value="RUT36543.1"/>
    <property type="molecule type" value="Genomic_DNA"/>
</dbReference>
<dbReference type="RefSeq" id="WP_127198231.1">
    <property type="nucleotide sequence ID" value="NZ_RZNX01000001.1"/>
</dbReference>
<proteinExistence type="predicted"/>
<organism evidence="1 2">
    <name type="scientific">Paenibacillus zeisoli</name>
    <dbReference type="NCBI Taxonomy" id="2496267"/>
    <lineage>
        <taxon>Bacteria</taxon>
        <taxon>Bacillati</taxon>
        <taxon>Bacillota</taxon>
        <taxon>Bacilli</taxon>
        <taxon>Bacillales</taxon>
        <taxon>Paenibacillaceae</taxon>
        <taxon>Paenibacillus</taxon>
    </lineage>
</organism>
<dbReference type="InterPro" id="IPR045424">
    <property type="entry name" value="DUF6509"/>
</dbReference>
<name>A0A3S1E2M9_9BACL</name>
<dbReference type="AlphaFoldDB" id="A0A3S1E2M9"/>
<evidence type="ECO:0000313" key="2">
    <source>
        <dbReference type="Proteomes" id="UP000272464"/>
    </source>
</evidence>
<evidence type="ECO:0000313" key="1">
    <source>
        <dbReference type="EMBL" id="RUT36543.1"/>
    </source>
</evidence>